<evidence type="ECO:0000256" key="1">
    <source>
        <dbReference type="SAM" id="MobiDB-lite"/>
    </source>
</evidence>
<feature type="region of interest" description="Disordered" evidence="1">
    <location>
        <begin position="131"/>
        <end position="153"/>
    </location>
</feature>
<dbReference type="Proteomes" id="UP000032702">
    <property type="component" value="Unassembled WGS sequence"/>
</dbReference>
<name>Q097D7_STIAD</name>
<evidence type="ECO:0000313" key="3">
    <source>
        <dbReference type="Proteomes" id="UP000032702"/>
    </source>
</evidence>
<dbReference type="AlphaFoldDB" id="Q097D7"/>
<reference evidence="2 3" key="1">
    <citation type="submission" date="2006-04" db="EMBL/GenBank/DDBJ databases">
        <authorList>
            <person name="Nierman W.C."/>
        </authorList>
    </citation>
    <scope>NUCLEOTIDE SEQUENCE [LARGE SCALE GENOMIC DNA]</scope>
    <source>
        <strain evidence="2 3">DW4/3-1</strain>
    </source>
</reference>
<proteinExistence type="predicted"/>
<sequence>MNFHRDEASTRPVRLRRIHSVHALPLRDSRGIPCAAEAGEDLPADGQVPVAEAVANRDGRTGPGATSEHLVPGAEEHLGVLTIRMGLKARVGAEVTGCPLPHVPEQAPDTLCALSLGKGTHGGRGPRLAAEVGVGGGGGGVPPREGRRARGPARGGALPLGLGGQPLAGPTGIGVRLVPAHVLHGLVAGQGLHEPETPAGPEVGAEAGPEERVANALGLNERPAFRVPPARIFVAAGLDEDEVVALGGGVGIEEERGQVNGVGGALVVVGPRGVAALEGGATGDEHLVEGDGAGAREGASGGAILPGGHQLEGGGEGLGVLLLVLGDHAEDEAALEQGQGSVFGEVLQVLAHGVADAGGIGEGGLGGEDGQGRAGAAGVAEGVVDGVEGGVGEGGAAEGAQEPLLLIVGDVGHIPDERGHEGRVLTEQLGLGEAGEHVQGAAPGGFERLPGERLPRLGRDTRWIRTVSRAWHGTSWEEGPSSLRGFELSGETKCRESGWRVGKRTGLITSVDSRQGVEWIGLRYGSHPTEQASLTELTCS</sequence>
<comment type="caution">
    <text evidence="2">The sequence shown here is derived from an EMBL/GenBank/DDBJ whole genome shotgun (WGS) entry which is preliminary data.</text>
</comment>
<organism evidence="2 3">
    <name type="scientific">Stigmatella aurantiaca (strain DW4/3-1)</name>
    <dbReference type="NCBI Taxonomy" id="378806"/>
    <lineage>
        <taxon>Bacteria</taxon>
        <taxon>Pseudomonadati</taxon>
        <taxon>Myxococcota</taxon>
        <taxon>Myxococcia</taxon>
        <taxon>Myxococcales</taxon>
        <taxon>Cystobacterineae</taxon>
        <taxon>Archangiaceae</taxon>
        <taxon>Stigmatella</taxon>
    </lineage>
</organism>
<evidence type="ECO:0000313" key="2">
    <source>
        <dbReference type="EMBL" id="EAU67814.1"/>
    </source>
</evidence>
<gene>
    <name evidence="2" type="ORF">STIAU_3074</name>
</gene>
<protein>
    <submittedName>
        <fullName evidence="2">Uncharacterized protein</fullName>
    </submittedName>
</protein>
<dbReference type="EMBL" id="AAMD01000026">
    <property type="protein sequence ID" value="EAU67814.1"/>
    <property type="molecule type" value="Genomic_DNA"/>
</dbReference>
<accession>Q097D7</accession>